<dbReference type="InterPro" id="IPR002201">
    <property type="entry name" value="Glyco_trans_9"/>
</dbReference>
<protein>
    <recommendedName>
        <fullName evidence="5">ADP-heptose--LPS heptosyltransferase 2</fullName>
    </recommendedName>
</protein>
<proteinExistence type="predicted"/>
<dbReference type="GO" id="GO:0005829">
    <property type="term" value="C:cytosol"/>
    <property type="evidence" value="ECO:0007669"/>
    <property type="project" value="TreeGrafter"/>
</dbReference>
<evidence type="ECO:0008006" key="5">
    <source>
        <dbReference type="Google" id="ProtNLM"/>
    </source>
</evidence>
<reference evidence="3 4" key="1">
    <citation type="submission" date="2020-04" db="EMBL/GenBank/DDBJ databases">
        <authorList>
            <person name="De Canck E."/>
        </authorList>
    </citation>
    <scope>NUCLEOTIDE SEQUENCE [LARGE SCALE GENOMIC DNA]</scope>
    <source>
        <strain evidence="3 4">LMG 28688</strain>
    </source>
</reference>
<dbReference type="PANTHER" id="PTHR30160:SF1">
    <property type="entry name" value="LIPOPOLYSACCHARIDE 1,2-N-ACETYLGLUCOSAMINETRANSFERASE-RELATED"/>
    <property type="match status" value="1"/>
</dbReference>
<dbReference type="Pfam" id="PF01075">
    <property type="entry name" value="Glyco_transf_9"/>
    <property type="match status" value="1"/>
</dbReference>
<evidence type="ECO:0000313" key="4">
    <source>
        <dbReference type="Proteomes" id="UP000494119"/>
    </source>
</evidence>
<dbReference type="PANTHER" id="PTHR30160">
    <property type="entry name" value="TETRAACYLDISACCHARIDE 4'-KINASE-RELATED"/>
    <property type="match status" value="1"/>
</dbReference>
<dbReference type="Gene3D" id="3.40.50.2000">
    <property type="entry name" value="Glycogen Phosphorylase B"/>
    <property type="match status" value="1"/>
</dbReference>
<organism evidence="3 4">
    <name type="scientific">Paraburkholderia caffeinitolerans</name>
    <dbReference type="NCBI Taxonomy" id="1723730"/>
    <lineage>
        <taxon>Bacteria</taxon>
        <taxon>Pseudomonadati</taxon>
        <taxon>Pseudomonadota</taxon>
        <taxon>Betaproteobacteria</taxon>
        <taxon>Burkholderiales</taxon>
        <taxon>Burkholderiaceae</taxon>
        <taxon>Paraburkholderia</taxon>
    </lineage>
</organism>
<evidence type="ECO:0000256" key="2">
    <source>
        <dbReference type="ARBA" id="ARBA00022679"/>
    </source>
</evidence>
<sequence length="319" mass="34831">MGRSSGVSCRGGSNGVRWHLTLPMKIQTNSSVAVVLPPPIGDSLIGMVLVNNLVRNGYQPVVFGWVAEQLADWFPWVRVGHFTDHAGAFETVIELRATAKGPTLARSGKTLCLADLPAYHGPKHHMVDRIVDIACHTFELQDVTRSNGLTLPPDVVRGGAANRVVIHPTGSHPEKMWSREKFLALACSLERLGLQPSFLVAPNEFDAWRGIAANGHEVNALELGAVARWIAESGWFIGNDSGLGHLASSIGVPTLTLFMRRGLARSWRPGWGPGEIVLPLNVVPSGKLKERLWKQLLSVRRVMSGFHTLRNSNSTALFR</sequence>
<gene>
    <name evidence="3" type="ORF">LMG28688_00194</name>
</gene>
<name>A0A6J5FBE9_9BURK</name>
<keyword evidence="2" id="KW-0808">Transferase</keyword>
<keyword evidence="1" id="KW-0328">Glycosyltransferase</keyword>
<dbReference type="InterPro" id="IPR051199">
    <property type="entry name" value="LPS_LOS_Heptosyltrfase"/>
</dbReference>
<dbReference type="AlphaFoldDB" id="A0A6J5FBE9"/>
<evidence type="ECO:0000256" key="1">
    <source>
        <dbReference type="ARBA" id="ARBA00022676"/>
    </source>
</evidence>
<accession>A0A6J5FBE9</accession>
<dbReference type="Proteomes" id="UP000494119">
    <property type="component" value="Unassembled WGS sequence"/>
</dbReference>
<dbReference type="GO" id="GO:0008713">
    <property type="term" value="F:ADP-heptose-lipopolysaccharide heptosyltransferase activity"/>
    <property type="evidence" value="ECO:0007669"/>
    <property type="project" value="TreeGrafter"/>
</dbReference>
<dbReference type="SUPFAM" id="SSF53756">
    <property type="entry name" value="UDP-Glycosyltransferase/glycogen phosphorylase"/>
    <property type="match status" value="1"/>
</dbReference>
<keyword evidence="4" id="KW-1185">Reference proteome</keyword>
<dbReference type="EMBL" id="CADIKL010000001">
    <property type="protein sequence ID" value="CAB3776245.1"/>
    <property type="molecule type" value="Genomic_DNA"/>
</dbReference>
<evidence type="ECO:0000313" key="3">
    <source>
        <dbReference type="EMBL" id="CAB3776245.1"/>
    </source>
</evidence>
<dbReference type="GO" id="GO:0009244">
    <property type="term" value="P:lipopolysaccharide core region biosynthetic process"/>
    <property type="evidence" value="ECO:0007669"/>
    <property type="project" value="TreeGrafter"/>
</dbReference>